<evidence type="ECO:0000313" key="6">
    <source>
        <dbReference type="EMBL" id="ERN01706.1"/>
    </source>
</evidence>
<dbReference type="GO" id="GO:0008270">
    <property type="term" value="F:zinc ion binding"/>
    <property type="evidence" value="ECO:0007669"/>
    <property type="project" value="UniProtKB-KW"/>
</dbReference>
<dbReference type="PANTHER" id="PTHR31973">
    <property type="entry name" value="POLYPROTEIN, PUTATIVE-RELATED"/>
    <property type="match status" value="1"/>
</dbReference>
<dbReference type="PROSITE" id="PS50966">
    <property type="entry name" value="ZF_SWIM"/>
    <property type="match status" value="1"/>
</dbReference>
<dbReference type="Gramene" id="ERN01706">
    <property type="protein sequence ID" value="ERN01706"/>
    <property type="gene ID" value="AMTR_s00090p00174240"/>
</dbReference>
<keyword evidence="1" id="KW-0479">Metal-binding</keyword>
<keyword evidence="3" id="KW-0862">Zinc</keyword>
<name>W1P2C3_AMBTC</name>
<accession>W1P2C3</accession>
<evidence type="ECO:0000259" key="5">
    <source>
        <dbReference type="PROSITE" id="PS50966"/>
    </source>
</evidence>
<dbReference type="InterPro" id="IPR007527">
    <property type="entry name" value="Znf_SWIM"/>
</dbReference>
<proteinExistence type="predicted"/>
<feature type="domain" description="SWIM-type" evidence="5">
    <location>
        <begin position="14"/>
        <end position="46"/>
    </location>
</feature>
<evidence type="ECO:0000256" key="4">
    <source>
        <dbReference type="PROSITE-ProRule" id="PRU00325"/>
    </source>
</evidence>
<evidence type="ECO:0000256" key="3">
    <source>
        <dbReference type="ARBA" id="ARBA00022833"/>
    </source>
</evidence>
<dbReference type="Proteomes" id="UP000017836">
    <property type="component" value="Unassembled WGS sequence"/>
</dbReference>
<dbReference type="OMA" id="YFRMAFE"/>
<dbReference type="Pfam" id="PF04434">
    <property type="entry name" value="SWIM"/>
    <property type="match status" value="1"/>
</dbReference>
<dbReference type="InterPro" id="IPR006564">
    <property type="entry name" value="Znf_PMZ"/>
</dbReference>
<evidence type="ECO:0000313" key="7">
    <source>
        <dbReference type="Proteomes" id="UP000017836"/>
    </source>
</evidence>
<evidence type="ECO:0000256" key="1">
    <source>
        <dbReference type="ARBA" id="ARBA00022723"/>
    </source>
</evidence>
<evidence type="ECO:0000256" key="2">
    <source>
        <dbReference type="ARBA" id="ARBA00022771"/>
    </source>
</evidence>
<dbReference type="AlphaFoldDB" id="W1P2C3"/>
<keyword evidence="2 4" id="KW-0863">Zinc-finger</keyword>
<dbReference type="EMBL" id="KI394757">
    <property type="protein sequence ID" value="ERN01706.1"/>
    <property type="molecule type" value="Genomic_DNA"/>
</dbReference>
<dbReference type="HOGENOM" id="CLU_1984579_0_0_1"/>
<keyword evidence="7" id="KW-1185">Reference proteome</keyword>
<sequence>MDACFDIHYLGKKYAVDLMQWTCSCRKWKLSGISCAHAIAAINHMHMDPTVYCLKYFTVKYFRMAFETPFTPVSDDIELTCIYNRTVLPLKTTRLPGSPKKTTKNIRNGTSNYQAFEVQAMLRKGS</sequence>
<reference evidence="7" key="1">
    <citation type="journal article" date="2013" name="Science">
        <title>The Amborella genome and the evolution of flowering plants.</title>
        <authorList>
            <consortium name="Amborella Genome Project"/>
        </authorList>
    </citation>
    <scope>NUCLEOTIDE SEQUENCE [LARGE SCALE GENOMIC DNA]</scope>
</reference>
<dbReference type="SMART" id="SM00575">
    <property type="entry name" value="ZnF_PMZ"/>
    <property type="match status" value="1"/>
</dbReference>
<organism evidence="6 7">
    <name type="scientific">Amborella trichopoda</name>
    <dbReference type="NCBI Taxonomy" id="13333"/>
    <lineage>
        <taxon>Eukaryota</taxon>
        <taxon>Viridiplantae</taxon>
        <taxon>Streptophyta</taxon>
        <taxon>Embryophyta</taxon>
        <taxon>Tracheophyta</taxon>
        <taxon>Spermatophyta</taxon>
        <taxon>Magnoliopsida</taxon>
        <taxon>Amborellales</taxon>
        <taxon>Amborellaceae</taxon>
        <taxon>Amborella</taxon>
    </lineage>
</organism>
<dbReference type="PANTHER" id="PTHR31973:SF113">
    <property type="entry name" value="PROTEIN FAR1-RELATED SEQUENCE 5-LIKE"/>
    <property type="match status" value="1"/>
</dbReference>
<protein>
    <recommendedName>
        <fullName evidence="5">SWIM-type domain-containing protein</fullName>
    </recommendedName>
</protein>
<gene>
    <name evidence="6" type="ORF">AMTR_s00090p00174240</name>
</gene>